<evidence type="ECO:0000256" key="2">
    <source>
        <dbReference type="ARBA" id="ARBA00023002"/>
    </source>
</evidence>
<evidence type="ECO:0000259" key="3">
    <source>
        <dbReference type="Pfam" id="PF00465"/>
    </source>
</evidence>
<dbReference type="Proteomes" id="UP000544222">
    <property type="component" value="Unassembled WGS sequence"/>
</dbReference>
<evidence type="ECO:0000313" key="6">
    <source>
        <dbReference type="Proteomes" id="UP000544222"/>
    </source>
</evidence>
<comment type="caution">
    <text evidence="5">The sequence shown here is derived from an EMBL/GenBank/DDBJ whole genome shotgun (WGS) entry which is preliminary data.</text>
</comment>
<dbReference type="InterPro" id="IPR001670">
    <property type="entry name" value="ADH_Fe/GldA"/>
</dbReference>
<dbReference type="Gene3D" id="3.40.50.1970">
    <property type="match status" value="1"/>
</dbReference>
<dbReference type="InterPro" id="IPR044731">
    <property type="entry name" value="BDH-like"/>
</dbReference>
<keyword evidence="2 5" id="KW-0560">Oxidoreductase</keyword>
<feature type="domain" description="Fe-containing alcohol dehydrogenase-like C-terminal" evidence="4">
    <location>
        <begin position="186"/>
        <end position="380"/>
    </location>
</feature>
<feature type="domain" description="Alcohol dehydrogenase iron-type/glycerol dehydrogenase GldA" evidence="3">
    <location>
        <begin position="10"/>
        <end position="174"/>
    </location>
</feature>
<name>A0A7W5DRQ4_9PORP</name>
<dbReference type="AlphaFoldDB" id="A0A7W5DRQ4"/>
<dbReference type="InterPro" id="IPR018211">
    <property type="entry name" value="ADH_Fe_CS"/>
</dbReference>
<dbReference type="PANTHER" id="PTHR43633">
    <property type="entry name" value="ALCOHOL DEHYDROGENASE YQHD"/>
    <property type="match status" value="1"/>
</dbReference>
<evidence type="ECO:0000256" key="1">
    <source>
        <dbReference type="ARBA" id="ARBA00007358"/>
    </source>
</evidence>
<dbReference type="GO" id="GO:0008106">
    <property type="term" value="F:alcohol dehydrogenase (NADP+) activity"/>
    <property type="evidence" value="ECO:0007669"/>
    <property type="project" value="TreeGrafter"/>
</dbReference>
<dbReference type="EC" id="1.1.-.-" evidence="5"/>
<dbReference type="GO" id="GO:0046872">
    <property type="term" value="F:metal ion binding"/>
    <property type="evidence" value="ECO:0007669"/>
    <property type="project" value="InterPro"/>
</dbReference>
<evidence type="ECO:0000313" key="5">
    <source>
        <dbReference type="EMBL" id="MBB3187530.1"/>
    </source>
</evidence>
<organism evidence="5 6">
    <name type="scientific">Microbacter margulisiae</name>
    <dbReference type="NCBI Taxonomy" id="1350067"/>
    <lineage>
        <taxon>Bacteria</taxon>
        <taxon>Pseudomonadati</taxon>
        <taxon>Bacteroidota</taxon>
        <taxon>Bacteroidia</taxon>
        <taxon>Bacteroidales</taxon>
        <taxon>Porphyromonadaceae</taxon>
        <taxon>Microbacter</taxon>
    </lineage>
</organism>
<evidence type="ECO:0000259" key="4">
    <source>
        <dbReference type="Pfam" id="PF25137"/>
    </source>
</evidence>
<proteinExistence type="inferred from homology"/>
<dbReference type="Pfam" id="PF25137">
    <property type="entry name" value="ADH_Fe_C"/>
    <property type="match status" value="1"/>
</dbReference>
<accession>A0A7W5DRQ4</accession>
<dbReference type="Pfam" id="PF00465">
    <property type="entry name" value="Fe-ADH"/>
    <property type="match status" value="1"/>
</dbReference>
<dbReference type="CDD" id="cd08187">
    <property type="entry name" value="BDH"/>
    <property type="match status" value="1"/>
</dbReference>
<protein>
    <submittedName>
        <fullName evidence="5">NADP-dependent alcohol dehydrogenase</fullName>
        <ecNumber evidence="5">1.1.-.-</ecNumber>
    </submittedName>
</protein>
<comment type="similarity">
    <text evidence="1">Belongs to the iron-containing alcohol dehydrogenase family.</text>
</comment>
<sequence>MNNFVFKNSTKLIFGKGTISSLAAEIPAGRRIMMTYGGGSIKKNGVYDQVKAALSQFSVIEFGGIEPNPTYETLMQAVALAKEHHIDFFLAVGGGSVIDGTKFIVTAMLYNGDPWEFMLNPSKAQHAMPFASVLTLPATGSEMNNGSVISKKATQEKLAFAIAETYPQFSILDPEVTFSLPKRQLANGVVDAYVHVMEQYLTYPSESMIQDRFAEGILSTLIEIGEKVVNDEPDYDLRANFMLSATMALNGFISMGVPQDWATHMIGHELTALFGLDHGVTLAIIEPSLLRATKEYKKTKLLQYADRVWSIKHGTEEERIEAAIDKTEAFYRNLGIKTKLHEYNIDNKSFDTIVDRFAKRGWKLGEKQLITPDVIREILNGCL</sequence>
<dbReference type="RefSeq" id="WP_183413292.1">
    <property type="nucleotide sequence ID" value="NZ_JACHYB010000001.1"/>
</dbReference>
<dbReference type="GO" id="GO:1990362">
    <property type="term" value="F:butanol dehydrogenase (NAD+) activity"/>
    <property type="evidence" value="ECO:0007669"/>
    <property type="project" value="InterPro"/>
</dbReference>
<dbReference type="EMBL" id="JACHYB010000001">
    <property type="protein sequence ID" value="MBB3187530.1"/>
    <property type="molecule type" value="Genomic_DNA"/>
</dbReference>
<dbReference type="PANTHER" id="PTHR43633:SF1">
    <property type="entry name" value="ALCOHOL DEHYDROGENASE YQHD"/>
    <property type="match status" value="1"/>
</dbReference>
<reference evidence="5 6" key="1">
    <citation type="submission" date="2020-08" db="EMBL/GenBank/DDBJ databases">
        <title>Genomic Encyclopedia of Type Strains, Phase IV (KMG-IV): sequencing the most valuable type-strain genomes for metagenomic binning, comparative biology and taxonomic classification.</title>
        <authorList>
            <person name="Goeker M."/>
        </authorList>
    </citation>
    <scope>NUCLEOTIDE SEQUENCE [LARGE SCALE GENOMIC DNA]</scope>
    <source>
        <strain evidence="5 6">DSM 27471</strain>
    </source>
</reference>
<dbReference type="Gene3D" id="1.20.1090.10">
    <property type="entry name" value="Dehydroquinate synthase-like - alpha domain"/>
    <property type="match status" value="1"/>
</dbReference>
<dbReference type="SUPFAM" id="SSF56796">
    <property type="entry name" value="Dehydroquinate synthase-like"/>
    <property type="match status" value="1"/>
</dbReference>
<gene>
    <name evidence="5" type="ORF">FHX64_001693</name>
</gene>
<dbReference type="GO" id="GO:0005829">
    <property type="term" value="C:cytosol"/>
    <property type="evidence" value="ECO:0007669"/>
    <property type="project" value="TreeGrafter"/>
</dbReference>
<dbReference type="FunFam" id="3.40.50.1970:FF:000003">
    <property type="entry name" value="Alcohol dehydrogenase, iron-containing"/>
    <property type="match status" value="1"/>
</dbReference>
<dbReference type="InterPro" id="IPR056798">
    <property type="entry name" value="ADH_Fe_C"/>
</dbReference>
<dbReference type="PROSITE" id="PS00060">
    <property type="entry name" value="ADH_IRON_2"/>
    <property type="match status" value="1"/>
</dbReference>
<dbReference type="GO" id="GO:1990002">
    <property type="term" value="F:methylglyoxal reductase (NADPH) (acetol producing) activity"/>
    <property type="evidence" value="ECO:0007669"/>
    <property type="project" value="TreeGrafter"/>
</dbReference>
<keyword evidence="6" id="KW-1185">Reference proteome</keyword>